<protein>
    <submittedName>
        <fullName evidence="3">Uncharacterized protein</fullName>
    </submittedName>
</protein>
<dbReference type="GeneID" id="43645055"/>
<accession>A0A5N6SGK6</accession>
<feature type="compositionally biased region" description="Basic and acidic residues" evidence="1">
    <location>
        <begin position="49"/>
        <end position="62"/>
    </location>
</feature>
<proteinExistence type="predicted"/>
<reference evidence="3 4" key="1">
    <citation type="submission" date="2019-04" db="EMBL/GenBank/DDBJ databases">
        <title>Friends and foes A comparative genomics study of 23 Aspergillus species from section Flavi.</title>
        <authorList>
            <consortium name="DOE Joint Genome Institute"/>
            <person name="Kjaerbolling I."/>
            <person name="Vesth T."/>
            <person name="Frisvad J.C."/>
            <person name="Nybo J.L."/>
            <person name="Theobald S."/>
            <person name="Kildgaard S."/>
            <person name="Isbrandt T."/>
            <person name="Kuo A."/>
            <person name="Sato A."/>
            <person name="Lyhne E.K."/>
            <person name="Kogle M.E."/>
            <person name="Wiebenga A."/>
            <person name="Kun R.S."/>
            <person name="Lubbers R.J."/>
            <person name="Makela M.R."/>
            <person name="Barry K."/>
            <person name="Chovatia M."/>
            <person name="Clum A."/>
            <person name="Daum C."/>
            <person name="Haridas S."/>
            <person name="He G."/>
            <person name="LaButti K."/>
            <person name="Lipzen A."/>
            <person name="Mondo S."/>
            <person name="Riley R."/>
            <person name="Salamov A."/>
            <person name="Simmons B.A."/>
            <person name="Magnuson J.K."/>
            <person name="Henrissat B."/>
            <person name="Mortensen U.H."/>
            <person name="Larsen T.O."/>
            <person name="Devries R.P."/>
            <person name="Grigoriev I.V."/>
            <person name="Machida M."/>
            <person name="Baker S.E."/>
            <person name="Andersen M.R."/>
        </authorList>
    </citation>
    <scope>NUCLEOTIDE SEQUENCE [LARGE SCALE GENOMIC DNA]</scope>
    <source>
        <strain evidence="3 4">CBS 117625</strain>
    </source>
</reference>
<dbReference type="OrthoDB" id="4488944at2759"/>
<keyword evidence="4" id="KW-1185">Reference proteome</keyword>
<evidence type="ECO:0000313" key="4">
    <source>
        <dbReference type="Proteomes" id="UP000325672"/>
    </source>
</evidence>
<sequence length="239" mass="26811">MRWVIPNFLAVLAVSGFFSSVFTRPTADSEPLEGQSIGNDFGDAIARTNTDKPNDDGDAPDVHQEDLATALEAIHLEGHNHSIVSRGVKEENEVDQSFNSAWKERTFYRFIAAKDMGSKELAPDEIKNLAEKGYEKIKDRFYFNGNVIVSALFIPDVGVAVGSKPRGRGIVDEILDKSHKVSNKNKPVKDWFQRYWNQVNSRKISNPCGPVSKEDLYHAEDLVIIKGADEYLKKLKITE</sequence>
<dbReference type="Proteomes" id="UP000325672">
    <property type="component" value="Unassembled WGS sequence"/>
</dbReference>
<keyword evidence="2" id="KW-0732">Signal</keyword>
<feature type="region of interest" description="Disordered" evidence="1">
    <location>
        <begin position="27"/>
        <end position="62"/>
    </location>
</feature>
<feature type="signal peptide" evidence="2">
    <location>
        <begin position="1"/>
        <end position="23"/>
    </location>
</feature>
<dbReference type="RefSeq" id="XP_031908933.1">
    <property type="nucleotide sequence ID" value="XM_032060845.1"/>
</dbReference>
<feature type="chain" id="PRO_5025002901" evidence="2">
    <location>
        <begin position="24"/>
        <end position="239"/>
    </location>
</feature>
<organism evidence="3 4">
    <name type="scientific">Aspergillus pseudotamarii</name>
    <dbReference type="NCBI Taxonomy" id="132259"/>
    <lineage>
        <taxon>Eukaryota</taxon>
        <taxon>Fungi</taxon>
        <taxon>Dikarya</taxon>
        <taxon>Ascomycota</taxon>
        <taxon>Pezizomycotina</taxon>
        <taxon>Eurotiomycetes</taxon>
        <taxon>Eurotiomycetidae</taxon>
        <taxon>Eurotiales</taxon>
        <taxon>Aspergillaceae</taxon>
        <taxon>Aspergillus</taxon>
        <taxon>Aspergillus subgen. Circumdati</taxon>
    </lineage>
</organism>
<evidence type="ECO:0000313" key="3">
    <source>
        <dbReference type="EMBL" id="KAE8132870.1"/>
    </source>
</evidence>
<dbReference type="AlphaFoldDB" id="A0A5N6SGK6"/>
<evidence type="ECO:0000256" key="1">
    <source>
        <dbReference type="SAM" id="MobiDB-lite"/>
    </source>
</evidence>
<gene>
    <name evidence="3" type="ORF">BDV38DRAFT_287345</name>
</gene>
<evidence type="ECO:0000256" key="2">
    <source>
        <dbReference type="SAM" id="SignalP"/>
    </source>
</evidence>
<dbReference type="EMBL" id="ML743625">
    <property type="protein sequence ID" value="KAE8132870.1"/>
    <property type="molecule type" value="Genomic_DNA"/>
</dbReference>
<name>A0A5N6SGK6_ASPPS</name>